<proteinExistence type="predicted"/>
<organism evidence="2 3">
    <name type="scientific">Staphylococcus simiae CCM 7213 = CCUG 51256</name>
    <dbReference type="NCBI Taxonomy" id="911238"/>
    <lineage>
        <taxon>Bacteria</taxon>
        <taxon>Bacillati</taxon>
        <taxon>Bacillota</taxon>
        <taxon>Bacilli</taxon>
        <taxon>Bacillales</taxon>
        <taxon>Staphylococcaceae</taxon>
        <taxon>Staphylococcus</taxon>
    </lineage>
</organism>
<reference evidence="2 3" key="1">
    <citation type="journal article" date="2012" name="BMC Genomics">
        <title>Comparative genomic analysis of the genus Staphylococcus including Staphylococcus aureus and its newly described sister species Staphylococcus simiae.</title>
        <authorList>
            <person name="Suzuki H."/>
            <person name="Lefebure T."/>
            <person name="Pavinski Bitar P."/>
            <person name="Stanhope M.J."/>
        </authorList>
    </citation>
    <scope>NUCLEOTIDE SEQUENCE [LARGE SCALE GENOMIC DNA]</scope>
    <source>
        <strain evidence="2 3">CCM 7213</strain>
    </source>
</reference>
<feature type="transmembrane region" description="Helical" evidence="1">
    <location>
        <begin position="29"/>
        <end position="47"/>
    </location>
</feature>
<dbReference type="Proteomes" id="UP000005413">
    <property type="component" value="Unassembled WGS sequence"/>
</dbReference>
<accession>G5JME7</accession>
<gene>
    <name evidence="2" type="ORF">SS7213T_13372</name>
</gene>
<evidence type="ECO:0000313" key="2">
    <source>
        <dbReference type="EMBL" id="EHJ06637.1"/>
    </source>
</evidence>
<dbReference type="AlphaFoldDB" id="G5JME7"/>
<keyword evidence="3" id="KW-1185">Reference proteome</keyword>
<dbReference type="OrthoDB" id="2413326at2"/>
<evidence type="ECO:0000313" key="3">
    <source>
        <dbReference type="Proteomes" id="UP000005413"/>
    </source>
</evidence>
<protein>
    <submittedName>
        <fullName evidence="2">Uncharacterized protein</fullName>
    </submittedName>
</protein>
<name>G5JME7_9STAP</name>
<comment type="caution">
    <text evidence="2">The sequence shown here is derived from an EMBL/GenBank/DDBJ whole genome shotgun (WGS) entry which is preliminary data.</text>
</comment>
<dbReference type="EMBL" id="AEUN01000565">
    <property type="protein sequence ID" value="EHJ06637.1"/>
    <property type="molecule type" value="Genomic_DNA"/>
</dbReference>
<feature type="transmembrane region" description="Helical" evidence="1">
    <location>
        <begin position="54"/>
        <end position="73"/>
    </location>
</feature>
<sequence>MKQFLYIALICGVISGLGVFLHMPQYPSMWVPRFVSIIGVISAILTFKDKDISSSLKFGGVLINLLPMFGTFMTPS</sequence>
<keyword evidence="1" id="KW-0812">Transmembrane</keyword>
<dbReference type="RefSeq" id="WP_002465345.1">
    <property type="nucleotide sequence ID" value="NZ_AEUN01000565.1"/>
</dbReference>
<keyword evidence="1" id="KW-1133">Transmembrane helix</keyword>
<dbReference type="PATRIC" id="fig|911238.3.peg.2368"/>
<keyword evidence="1" id="KW-0472">Membrane</keyword>
<feature type="transmembrane region" description="Helical" evidence="1">
    <location>
        <begin position="5"/>
        <end position="23"/>
    </location>
</feature>
<evidence type="ECO:0000256" key="1">
    <source>
        <dbReference type="SAM" id="Phobius"/>
    </source>
</evidence>